<evidence type="ECO:0000313" key="1">
    <source>
        <dbReference type="EMBL" id="OGZ63628.1"/>
    </source>
</evidence>
<dbReference type="Proteomes" id="UP000177190">
    <property type="component" value="Unassembled WGS sequence"/>
</dbReference>
<name>A0A1G2HP10_9BACT</name>
<reference evidence="1 2" key="1">
    <citation type="journal article" date="2016" name="Nat. Commun.">
        <title>Thousands of microbial genomes shed light on interconnected biogeochemical processes in an aquifer system.</title>
        <authorList>
            <person name="Anantharaman K."/>
            <person name="Brown C.T."/>
            <person name="Hug L.A."/>
            <person name="Sharon I."/>
            <person name="Castelle C.J."/>
            <person name="Probst A.J."/>
            <person name="Thomas B.C."/>
            <person name="Singh A."/>
            <person name="Wilkins M.J."/>
            <person name="Karaoz U."/>
            <person name="Brodie E.L."/>
            <person name="Williams K.H."/>
            <person name="Hubbard S.S."/>
            <person name="Banfield J.F."/>
        </authorList>
    </citation>
    <scope>NUCLEOTIDE SEQUENCE [LARGE SCALE GENOMIC DNA]</scope>
</reference>
<proteinExistence type="predicted"/>
<sequence length="59" mass="7259">MYKKDEWSFVVSKKSSLLQILRLLKSRLKHQKRLQDLKKAERNIIRRNQKTLPDKTFFK</sequence>
<organism evidence="1 2">
    <name type="scientific">Candidatus Staskawiczbacteria bacterium RIFCSPHIGHO2_01_FULL_36_16</name>
    <dbReference type="NCBI Taxonomy" id="1802200"/>
    <lineage>
        <taxon>Bacteria</taxon>
        <taxon>Candidatus Staskawicziibacteriota</taxon>
    </lineage>
</organism>
<accession>A0A1G2HP10</accession>
<protein>
    <submittedName>
        <fullName evidence="1">Uncharacterized protein</fullName>
    </submittedName>
</protein>
<comment type="caution">
    <text evidence="1">The sequence shown here is derived from an EMBL/GenBank/DDBJ whole genome shotgun (WGS) entry which is preliminary data.</text>
</comment>
<gene>
    <name evidence="1" type="ORF">A2812_03065</name>
</gene>
<dbReference type="EMBL" id="MHOM01000030">
    <property type="protein sequence ID" value="OGZ63628.1"/>
    <property type="molecule type" value="Genomic_DNA"/>
</dbReference>
<dbReference type="STRING" id="1802200.A2812_03065"/>
<evidence type="ECO:0000313" key="2">
    <source>
        <dbReference type="Proteomes" id="UP000177190"/>
    </source>
</evidence>
<dbReference type="AlphaFoldDB" id="A0A1G2HP10"/>